<dbReference type="Proteomes" id="UP001501845">
    <property type="component" value="Unassembled WGS sequence"/>
</dbReference>
<evidence type="ECO:0000256" key="1">
    <source>
        <dbReference type="SAM" id="MobiDB-lite"/>
    </source>
</evidence>
<comment type="caution">
    <text evidence="2">The sequence shown here is derived from an EMBL/GenBank/DDBJ whole genome shotgun (WGS) entry which is preliminary data.</text>
</comment>
<evidence type="ECO:0000313" key="2">
    <source>
        <dbReference type="EMBL" id="GAA4139754.1"/>
    </source>
</evidence>
<gene>
    <name evidence="2" type="ORF">GCM10022285_38350</name>
</gene>
<protein>
    <submittedName>
        <fullName evidence="2">Uncharacterized protein</fullName>
    </submittedName>
</protein>
<evidence type="ECO:0000313" key="3">
    <source>
        <dbReference type="Proteomes" id="UP001501845"/>
    </source>
</evidence>
<proteinExistence type="predicted"/>
<keyword evidence="3" id="KW-1185">Reference proteome</keyword>
<sequence>MGAAAPCWRQVRRLPPARTRAAYLRSTGVCNTPAQTRAGCATPTPAARPWLKTHPRIAPPARK</sequence>
<feature type="region of interest" description="Disordered" evidence="1">
    <location>
        <begin position="34"/>
        <end position="63"/>
    </location>
</feature>
<name>A0ABP7YQI2_9ACTN</name>
<dbReference type="EMBL" id="BAABBU010000016">
    <property type="protein sequence ID" value="GAA4139754.1"/>
    <property type="molecule type" value="Genomic_DNA"/>
</dbReference>
<feature type="compositionally biased region" description="Basic residues" evidence="1">
    <location>
        <begin position="51"/>
        <end position="63"/>
    </location>
</feature>
<accession>A0ABP7YQI2</accession>
<organism evidence="2 3">
    <name type="scientific">Streptomyces tunisiensis</name>
    <dbReference type="NCBI Taxonomy" id="948699"/>
    <lineage>
        <taxon>Bacteria</taxon>
        <taxon>Bacillati</taxon>
        <taxon>Actinomycetota</taxon>
        <taxon>Actinomycetes</taxon>
        <taxon>Kitasatosporales</taxon>
        <taxon>Streptomycetaceae</taxon>
        <taxon>Streptomyces</taxon>
    </lineage>
</organism>
<reference evidence="3" key="1">
    <citation type="journal article" date="2019" name="Int. J. Syst. Evol. Microbiol.">
        <title>The Global Catalogue of Microorganisms (GCM) 10K type strain sequencing project: providing services to taxonomists for standard genome sequencing and annotation.</title>
        <authorList>
            <consortium name="The Broad Institute Genomics Platform"/>
            <consortium name="The Broad Institute Genome Sequencing Center for Infectious Disease"/>
            <person name="Wu L."/>
            <person name="Ma J."/>
        </authorList>
    </citation>
    <scope>NUCLEOTIDE SEQUENCE [LARGE SCALE GENOMIC DNA]</scope>
    <source>
        <strain evidence="3">JCM 17589</strain>
    </source>
</reference>